<evidence type="ECO:0000313" key="3">
    <source>
        <dbReference type="EMBL" id="BCO33985.1"/>
    </source>
</evidence>
<gene>
    <name evidence="3" type="ORF">MHEC_04180</name>
</gene>
<feature type="compositionally biased region" description="Polar residues" evidence="1">
    <location>
        <begin position="95"/>
        <end position="106"/>
    </location>
</feature>
<dbReference type="AlphaFoldDB" id="A0A7R7GQ04"/>
<keyword evidence="4" id="KW-1185">Reference proteome</keyword>
<keyword evidence="2" id="KW-0472">Membrane</keyword>
<dbReference type="EMBL" id="AP024237">
    <property type="protein sequence ID" value="BCO33985.1"/>
    <property type="molecule type" value="Genomic_DNA"/>
</dbReference>
<feature type="region of interest" description="Disordered" evidence="1">
    <location>
        <begin position="64"/>
        <end position="120"/>
    </location>
</feature>
<accession>A0A7R7GQ04</accession>
<reference evidence="3 4" key="1">
    <citation type="submission" date="2020-12" db="EMBL/GenBank/DDBJ databases">
        <title>Complete genome sequence of Mycobacterium heckeshornense JCM 15655T, closely related to a pathogenic non-tuberculous mycobacterial species Mycobacterium xenopi.</title>
        <authorList>
            <person name="Yoshida M."/>
            <person name="Fukano H."/>
            <person name="Asakura T."/>
            <person name="Suzuki M."/>
            <person name="Hoshino Y."/>
        </authorList>
    </citation>
    <scope>NUCLEOTIDE SEQUENCE [LARGE SCALE GENOMIC DNA]</scope>
    <source>
        <strain evidence="3 4">JCM 15655</strain>
    </source>
</reference>
<feature type="transmembrane region" description="Helical" evidence="2">
    <location>
        <begin position="35"/>
        <end position="55"/>
    </location>
</feature>
<proteinExistence type="predicted"/>
<evidence type="ECO:0008006" key="5">
    <source>
        <dbReference type="Google" id="ProtNLM"/>
    </source>
</evidence>
<feature type="compositionally biased region" description="Low complexity" evidence="1">
    <location>
        <begin position="77"/>
        <end position="86"/>
    </location>
</feature>
<evidence type="ECO:0000256" key="1">
    <source>
        <dbReference type="SAM" id="MobiDB-lite"/>
    </source>
</evidence>
<feature type="compositionally biased region" description="Pro residues" evidence="1">
    <location>
        <begin position="289"/>
        <end position="298"/>
    </location>
</feature>
<name>A0A7R7GQ04_9MYCO</name>
<evidence type="ECO:0000256" key="2">
    <source>
        <dbReference type="SAM" id="Phobius"/>
    </source>
</evidence>
<sequence length="298" mass="29868">MVARVGVTWAYGVNVLDLEPHGPLPPEIYWRRRGLALGIAVVVIGIVVAIVVAVMSSSAGANTTAAEKPSAAPPAKSPIVQPQVATPAPPPAAQNSGTPETSTSAVQPPPVLKEGDDCPDSTLAVKGLTNQPQYVIGDQPKFTMVVTNIGLVSCKRDVGAAVLAAYVYSLDGKRLWSNLDCAPSNETLIKTFAPGEQVVTAVTWTGMGSAPHCPLPRPPIGPGTYNLVVQLGNLRSAPVPFILAQAPPPGAVPPGAPPGAAPAPGGPPGAAPAPGGPGPAAPQQGAPAPEAPPVPPGN</sequence>
<evidence type="ECO:0000313" key="4">
    <source>
        <dbReference type="Proteomes" id="UP000595446"/>
    </source>
</evidence>
<keyword evidence="2" id="KW-1133">Transmembrane helix</keyword>
<keyword evidence="2" id="KW-0812">Transmembrane</keyword>
<protein>
    <recommendedName>
        <fullName evidence="5">DUF4232 domain-containing protein</fullName>
    </recommendedName>
</protein>
<feature type="region of interest" description="Disordered" evidence="1">
    <location>
        <begin position="249"/>
        <end position="298"/>
    </location>
</feature>
<organism evidence="3 4">
    <name type="scientific">Mycobacterium heckeshornense</name>
    <dbReference type="NCBI Taxonomy" id="110505"/>
    <lineage>
        <taxon>Bacteria</taxon>
        <taxon>Bacillati</taxon>
        <taxon>Actinomycetota</taxon>
        <taxon>Actinomycetes</taxon>
        <taxon>Mycobacteriales</taxon>
        <taxon>Mycobacteriaceae</taxon>
        <taxon>Mycobacterium</taxon>
    </lineage>
</organism>
<feature type="compositionally biased region" description="Pro residues" evidence="1">
    <location>
        <begin position="249"/>
        <end position="280"/>
    </location>
</feature>
<dbReference type="Proteomes" id="UP000595446">
    <property type="component" value="Chromosome"/>
</dbReference>